<comment type="caution">
    <text evidence="1">The sequence shown here is derived from an EMBL/GenBank/DDBJ whole genome shotgun (WGS) entry which is preliminary data.</text>
</comment>
<organism evidence="1 2">
    <name type="scientific">Seonamhaeicola aphaedonensis</name>
    <dbReference type="NCBI Taxonomy" id="1461338"/>
    <lineage>
        <taxon>Bacteria</taxon>
        <taxon>Pseudomonadati</taxon>
        <taxon>Bacteroidota</taxon>
        <taxon>Flavobacteriia</taxon>
        <taxon>Flavobacteriales</taxon>
        <taxon>Flavobacteriaceae</taxon>
    </lineage>
</organism>
<dbReference type="AlphaFoldDB" id="A0A3D9HAI2"/>
<reference evidence="1 2" key="1">
    <citation type="submission" date="2018-07" db="EMBL/GenBank/DDBJ databases">
        <title>Genomic Encyclopedia of Type Strains, Phase III (KMG-III): the genomes of soil and plant-associated and newly described type strains.</title>
        <authorList>
            <person name="Whitman W."/>
        </authorList>
    </citation>
    <scope>NUCLEOTIDE SEQUENCE [LARGE SCALE GENOMIC DNA]</scope>
    <source>
        <strain evidence="1 2">CECT 8487</strain>
    </source>
</reference>
<accession>A0A3D9HAI2</accession>
<evidence type="ECO:0000313" key="2">
    <source>
        <dbReference type="Proteomes" id="UP000256629"/>
    </source>
</evidence>
<gene>
    <name evidence="1" type="ORF">DFQ02_107112</name>
</gene>
<dbReference type="Proteomes" id="UP000256629">
    <property type="component" value="Unassembled WGS sequence"/>
</dbReference>
<dbReference type="EMBL" id="QRDX01000007">
    <property type="protein sequence ID" value="RED45966.1"/>
    <property type="molecule type" value="Genomic_DNA"/>
</dbReference>
<dbReference type="Pfam" id="PF14127">
    <property type="entry name" value="DUF4294"/>
    <property type="match status" value="1"/>
</dbReference>
<evidence type="ECO:0000313" key="1">
    <source>
        <dbReference type="EMBL" id="RED45966.1"/>
    </source>
</evidence>
<proteinExistence type="predicted"/>
<name>A0A3D9HAI2_9FLAO</name>
<dbReference type="InterPro" id="IPR025636">
    <property type="entry name" value="DUF4294"/>
</dbReference>
<sequence>MSNSIKITTPKNRYNKSKLVILTAEASIHRLMNWFKYIFFLFPTFILGQVNNVEIDSTATVEYLIIEGDSVPRTSIDLAEVKLLHKLKFNNREDRIRYLILRRKTIKVYPYAKLAAVRLDSMNKQMASMKRKRDKKRYTKRVQKYIEGEFSEELKKMTRTEGQILVKLIHRQTGTTAFELVKELRSGWRAFWYNTTASMFDISLKREFDPENVKEDYLIEDILQRNFQSGRLEAQEPALEFDFYDLTDKWLNADSQEK</sequence>
<keyword evidence="2" id="KW-1185">Reference proteome</keyword>
<protein>
    <submittedName>
        <fullName evidence="1">Uncharacterized protein DUF4294</fullName>
    </submittedName>
</protein>